<feature type="compositionally biased region" description="Polar residues" evidence="1">
    <location>
        <begin position="452"/>
        <end position="462"/>
    </location>
</feature>
<dbReference type="AlphaFoldDB" id="A0A8J7TKV9"/>
<accession>A0A8J7TKV9</accession>
<feature type="region of interest" description="Disordered" evidence="1">
    <location>
        <begin position="503"/>
        <end position="550"/>
    </location>
</feature>
<protein>
    <recommendedName>
        <fullName evidence="4">Bacteriophage N4 adsorption protein B</fullName>
    </recommendedName>
</protein>
<name>A0A8J7TKV9_9BACT</name>
<evidence type="ECO:0008006" key="4">
    <source>
        <dbReference type="Google" id="ProtNLM"/>
    </source>
</evidence>
<organism evidence="2 3">
    <name type="scientific">Candidatus Obscuribacter phosphatis</name>
    <dbReference type="NCBI Taxonomy" id="1906157"/>
    <lineage>
        <taxon>Bacteria</taxon>
        <taxon>Bacillati</taxon>
        <taxon>Candidatus Melainabacteria</taxon>
        <taxon>Candidatus Obscuribacterales</taxon>
        <taxon>Candidatus Obscuribacteraceae</taxon>
        <taxon>Candidatus Obscuribacter</taxon>
    </lineage>
</organism>
<feature type="compositionally biased region" description="Polar residues" evidence="1">
    <location>
        <begin position="521"/>
        <end position="532"/>
    </location>
</feature>
<feature type="region of interest" description="Disordered" evidence="1">
    <location>
        <begin position="426"/>
        <end position="474"/>
    </location>
</feature>
<sequence length="550" mass="58376">MTEGTPTANAAPQNQPLRLGDLLTSAGLLKAEELRQAMLIAKSQGLPVGRVIIMSGFMSENNLQAAVQCQSLLKDGILSAEIAVNALRTLHRENISLDEALQKLSVNLNQSGNSTNKLGELLIEAGILTKAQLDDALAHGKSSGLPLGRVLVVTNIISEQLLASALNAQILIRDKRVEREQAISSLRAAKDRQIPLEQTLAEKGLNLNAETVRLGELLVMAKLLDEQKLMQIVEMGLVKEQPIGQVLVESGLVSESLLQLALSVQTYVASGKLRKSLSGQVLEIVAREGISVETAVERIQPDKQQISNNLPLYQFLQLAGVIGPKDIEDALKAGSRNAQLMGQMLLLTGAIDQNLLQIALKCSELMAQGILKAEQAVIALGICWKTKGSLEDAFRQLGWSPAIIAAAFPKEPQSAASITVAGAPAAFQPTNQGQPHQSPLAAALSKGRMGDSTASGLPSISQGDPKKRSERRADATAAALPALAMPGQPALNLLHELENTGDNQPTIRAELGHGDRAGETTGDNTAISGSSDSNRKKKLSELIPQIKNQG</sequence>
<evidence type="ECO:0000313" key="2">
    <source>
        <dbReference type="EMBL" id="MBN8660385.1"/>
    </source>
</evidence>
<comment type="caution">
    <text evidence="2">The sequence shown here is derived from an EMBL/GenBank/DDBJ whole genome shotgun (WGS) entry which is preliminary data.</text>
</comment>
<dbReference type="SUPFAM" id="SSF160246">
    <property type="entry name" value="EspE N-terminal domain-like"/>
    <property type="match status" value="3"/>
</dbReference>
<gene>
    <name evidence="2" type="ORF">J0M35_08495</name>
</gene>
<evidence type="ECO:0000256" key="1">
    <source>
        <dbReference type="SAM" id="MobiDB-lite"/>
    </source>
</evidence>
<evidence type="ECO:0000313" key="3">
    <source>
        <dbReference type="Proteomes" id="UP000664277"/>
    </source>
</evidence>
<proteinExistence type="predicted"/>
<reference evidence="2" key="1">
    <citation type="submission" date="2021-02" db="EMBL/GenBank/DDBJ databases">
        <title>Genome-Resolved Metagenomics of a Microbial Community Performing Photosynthetic Biological Nutrient Removal.</title>
        <authorList>
            <person name="Mcdaniel E.A."/>
        </authorList>
    </citation>
    <scope>NUCLEOTIDE SEQUENCE</scope>
    <source>
        <strain evidence="2">UWPOB_OBS1</strain>
    </source>
</reference>
<feature type="compositionally biased region" description="Polar residues" evidence="1">
    <location>
        <begin position="428"/>
        <end position="437"/>
    </location>
</feature>
<dbReference type="EMBL" id="JAFLCK010000010">
    <property type="protein sequence ID" value="MBN8660385.1"/>
    <property type="molecule type" value="Genomic_DNA"/>
</dbReference>
<feature type="compositionally biased region" description="Basic and acidic residues" evidence="1">
    <location>
        <begin position="464"/>
        <end position="474"/>
    </location>
</feature>
<dbReference type="InterPro" id="IPR037257">
    <property type="entry name" value="T2SS_E_N_sf"/>
</dbReference>
<dbReference type="Proteomes" id="UP000664277">
    <property type="component" value="Unassembled WGS sequence"/>
</dbReference>